<feature type="region of interest" description="Disordered" evidence="2">
    <location>
        <begin position="80"/>
        <end position="117"/>
    </location>
</feature>
<evidence type="ECO:0000313" key="4">
    <source>
        <dbReference type="Proteomes" id="UP001457282"/>
    </source>
</evidence>
<feature type="compositionally biased region" description="Basic and acidic residues" evidence="2">
    <location>
        <begin position="98"/>
        <end position="117"/>
    </location>
</feature>
<name>A0AAW1VZI8_RUBAR</name>
<gene>
    <name evidence="3" type="ORF">M0R45_036333</name>
</gene>
<dbReference type="InterPro" id="IPR040320">
    <property type="entry name" value="At4g37920-like"/>
</dbReference>
<protein>
    <submittedName>
        <fullName evidence="3">Uncharacterized protein</fullName>
    </submittedName>
</protein>
<proteinExistence type="predicted"/>
<dbReference type="EMBL" id="JBEDUW010000007">
    <property type="protein sequence ID" value="KAK9912471.1"/>
    <property type="molecule type" value="Genomic_DNA"/>
</dbReference>
<keyword evidence="1" id="KW-0175">Coiled coil</keyword>
<evidence type="ECO:0000313" key="3">
    <source>
        <dbReference type="EMBL" id="KAK9912471.1"/>
    </source>
</evidence>
<evidence type="ECO:0000256" key="1">
    <source>
        <dbReference type="SAM" id="Coils"/>
    </source>
</evidence>
<dbReference type="AlphaFoldDB" id="A0AAW1VZI8"/>
<keyword evidence="4" id="KW-1185">Reference proteome</keyword>
<comment type="caution">
    <text evidence="3">The sequence shown here is derived from an EMBL/GenBank/DDBJ whole genome shotgun (WGS) entry which is preliminary data.</text>
</comment>
<dbReference type="Proteomes" id="UP001457282">
    <property type="component" value="Unassembled WGS sequence"/>
</dbReference>
<evidence type="ECO:0000256" key="2">
    <source>
        <dbReference type="SAM" id="MobiDB-lite"/>
    </source>
</evidence>
<sequence>MEVSTTTLQPSCSFPLRAPKAITNGRRPSLSFIRTSCKNFSLCSKIPKGFHLLVKPVRFWRLSVVAAIIGDETSVPNDCSSGEALSVSDFSNPTLVGDEPREHSEKGEKEGGVGSLDDHKMTRICDKLIEVFMVDKPTPTDWRRLLAFSREWDDIRPHFFMRCQDRADAEDDPGMKHEILRLARKLKEIDEDVQRHNELLKSYFENLEEQNALASIGNKCLAAVQAYDSATDSIEALNAAELKFQDIIDSPSVDAACRKIDHLAEKNQLDSALVMIITKAWSAAKESSMTKDEVKDVLYHLYVTARGNLQKLMPKEIRIVKYLLTIEDPEECLYALQDAFTPGEELEGKDVDNLFTTPEKLHIWIKAVVDAYHFSREGTLIREARDLMNPKIIKKLEDLQKVVKKQVFVIESVYTINNLFLDVEDHEVRSTGP</sequence>
<dbReference type="GO" id="GO:0009941">
    <property type="term" value="C:chloroplast envelope"/>
    <property type="evidence" value="ECO:0007669"/>
    <property type="project" value="TreeGrafter"/>
</dbReference>
<dbReference type="PANTHER" id="PTHR31755:SF3">
    <property type="entry name" value="EXOCYST COMPLEX COMPONENT SEC6"/>
    <property type="match status" value="1"/>
</dbReference>
<dbReference type="GO" id="GO:0009535">
    <property type="term" value="C:chloroplast thylakoid membrane"/>
    <property type="evidence" value="ECO:0007669"/>
    <property type="project" value="TreeGrafter"/>
</dbReference>
<dbReference type="PANTHER" id="PTHR31755">
    <property type="entry name" value="FOLATE RECEPTOR-LIKE"/>
    <property type="match status" value="1"/>
</dbReference>
<feature type="coiled-coil region" evidence="1">
    <location>
        <begin position="179"/>
        <end position="206"/>
    </location>
</feature>
<organism evidence="3 4">
    <name type="scientific">Rubus argutus</name>
    <name type="common">Southern blackberry</name>
    <dbReference type="NCBI Taxonomy" id="59490"/>
    <lineage>
        <taxon>Eukaryota</taxon>
        <taxon>Viridiplantae</taxon>
        <taxon>Streptophyta</taxon>
        <taxon>Embryophyta</taxon>
        <taxon>Tracheophyta</taxon>
        <taxon>Spermatophyta</taxon>
        <taxon>Magnoliopsida</taxon>
        <taxon>eudicotyledons</taxon>
        <taxon>Gunneridae</taxon>
        <taxon>Pentapetalae</taxon>
        <taxon>rosids</taxon>
        <taxon>fabids</taxon>
        <taxon>Rosales</taxon>
        <taxon>Rosaceae</taxon>
        <taxon>Rosoideae</taxon>
        <taxon>Rosoideae incertae sedis</taxon>
        <taxon>Rubus</taxon>
    </lineage>
</organism>
<accession>A0AAW1VZI8</accession>
<reference evidence="3 4" key="1">
    <citation type="journal article" date="2023" name="G3 (Bethesda)">
        <title>A chromosome-length genome assembly and annotation of blackberry (Rubus argutus, cv. 'Hillquist').</title>
        <authorList>
            <person name="Bruna T."/>
            <person name="Aryal R."/>
            <person name="Dudchenko O."/>
            <person name="Sargent D.J."/>
            <person name="Mead D."/>
            <person name="Buti M."/>
            <person name="Cavallini A."/>
            <person name="Hytonen T."/>
            <person name="Andres J."/>
            <person name="Pham M."/>
            <person name="Weisz D."/>
            <person name="Mascagni F."/>
            <person name="Usai G."/>
            <person name="Natali L."/>
            <person name="Bassil N."/>
            <person name="Fernandez G.E."/>
            <person name="Lomsadze A."/>
            <person name="Armour M."/>
            <person name="Olukolu B."/>
            <person name="Poorten T."/>
            <person name="Britton C."/>
            <person name="Davik J."/>
            <person name="Ashrafi H."/>
            <person name="Aiden E.L."/>
            <person name="Borodovsky M."/>
            <person name="Worthington M."/>
        </authorList>
    </citation>
    <scope>NUCLEOTIDE SEQUENCE [LARGE SCALE GENOMIC DNA]</scope>
    <source>
        <strain evidence="3">PI 553951</strain>
    </source>
</reference>